<reference evidence="2 3" key="1">
    <citation type="submission" date="2016-01" db="EMBL/GenBank/DDBJ databases">
        <title>Biosynthesis of antibiotic leucinostatins and their inhibition on Phytophthora in bio-control Purpureocillium lilacinum.</title>
        <authorList>
            <person name="Wang G."/>
            <person name="Liu Z."/>
            <person name="Lin R."/>
            <person name="Li E."/>
            <person name="Mao Z."/>
            <person name="Ling J."/>
            <person name="Yin W."/>
            <person name="Xie B."/>
        </authorList>
    </citation>
    <scope>NUCLEOTIDE SEQUENCE [LARGE SCALE GENOMIC DNA]</scope>
    <source>
        <strain evidence="2">PLBJ-1</strain>
    </source>
</reference>
<evidence type="ECO:0000256" key="1">
    <source>
        <dbReference type="SAM" id="SignalP"/>
    </source>
</evidence>
<dbReference type="Proteomes" id="UP000078240">
    <property type="component" value="Unassembled WGS sequence"/>
</dbReference>
<name>A0A179GX50_PURLI</name>
<evidence type="ECO:0000313" key="2">
    <source>
        <dbReference type="EMBL" id="OAQ81811.1"/>
    </source>
</evidence>
<organism evidence="2 3">
    <name type="scientific">Purpureocillium lilacinum</name>
    <name type="common">Paecilomyces lilacinus</name>
    <dbReference type="NCBI Taxonomy" id="33203"/>
    <lineage>
        <taxon>Eukaryota</taxon>
        <taxon>Fungi</taxon>
        <taxon>Dikarya</taxon>
        <taxon>Ascomycota</taxon>
        <taxon>Pezizomycotina</taxon>
        <taxon>Sordariomycetes</taxon>
        <taxon>Hypocreomycetidae</taxon>
        <taxon>Hypocreales</taxon>
        <taxon>Ophiocordycipitaceae</taxon>
        <taxon>Purpureocillium</taxon>
    </lineage>
</organism>
<accession>A0A179GX50</accession>
<keyword evidence="1" id="KW-0732">Signal</keyword>
<dbReference type="EMBL" id="LSBH01000003">
    <property type="protein sequence ID" value="OAQ81811.1"/>
    <property type="molecule type" value="Genomic_DNA"/>
</dbReference>
<proteinExistence type="predicted"/>
<protein>
    <submittedName>
        <fullName evidence="2">Uncharacterized protein</fullName>
    </submittedName>
</protein>
<comment type="caution">
    <text evidence="2">The sequence shown here is derived from an EMBL/GenBank/DDBJ whole genome shotgun (WGS) entry which is preliminary data.</text>
</comment>
<dbReference type="AlphaFoldDB" id="A0A179GX50"/>
<sequence length="178" mass="19663">MKATFAILALACGLAAARQATTKEEILQLEKSNKEAHLCEFDSDVMKAQCLHLPGYTQDKVFGTVDIESACPGDYCVDCVKNDQLTGEKQQPGTYLYECGAKDKDMFPPVSAAEPIQLLMRWAAKFCHEEHGHTVTAAQECIETYDKCTEPLKGEDQFADGFEEKTREVVNKCLKGTG</sequence>
<evidence type="ECO:0000313" key="3">
    <source>
        <dbReference type="Proteomes" id="UP000078240"/>
    </source>
</evidence>
<feature type="chain" id="PRO_5008103064" evidence="1">
    <location>
        <begin position="18"/>
        <end position="178"/>
    </location>
</feature>
<feature type="signal peptide" evidence="1">
    <location>
        <begin position="1"/>
        <end position="17"/>
    </location>
</feature>
<gene>
    <name evidence="2" type="ORF">VFPBJ_04395</name>
</gene>